<evidence type="ECO:0000313" key="3">
    <source>
        <dbReference type="EMBL" id="KAK7851306.1"/>
    </source>
</evidence>
<dbReference type="SUPFAM" id="SSF53474">
    <property type="entry name" value="alpha/beta-Hydrolases"/>
    <property type="match status" value="1"/>
</dbReference>
<keyword evidence="1" id="KW-0472">Membrane</keyword>
<dbReference type="InterPro" id="IPR029058">
    <property type="entry name" value="AB_hydrolase_fold"/>
</dbReference>
<accession>A0AAW0LK65</accession>
<reference evidence="3 4" key="1">
    <citation type="journal article" date="2018" name="Sci. Data">
        <title>The draft genome sequence of cork oak.</title>
        <authorList>
            <person name="Ramos A.M."/>
            <person name="Usie A."/>
            <person name="Barbosa P."/>
            <person name="Barros P.M."/>
            <person name="Capote T."/>
            <person name="Chaves I."/>
            <person name="Simoes F."/>
            <person name="Abreu I."/>
            <person name="Carrasquinho I."/>
            <person name="Faro C."/>
            <person name="Guimaraes J.B."/>
            <person name="Mendonca D."/>
            <person name="Nobrega F."/>
            <person name="Rodrigues L."/>
            <person name="Saibo N.J.M."/>
            <person name="Varela M.C."/>
            <person name="Egas C."/>
            <person name="Matos J."/>
            <person name="Miguel C.M."/>
            <person name="Oliveira M.M."/>
            <person name="Ricardo C.P."/>
            <person name="Goncalves S."/>
        </authorList>
    </citation>
    <scope>NUCLEOTIDE SEQUENCE [LARGE SCALE GENOMIC DNA]</scope>
    <source>
        <strain evidence="4">cv. HL8</strain>
    </source>
</reference>
<protein>
    <submittedName>
        <fullName evidence="3">Caffeoylshikimate esterase</fullName>
    </submittedName>
</protein>
<comment type="caution">
    <text evidence="3">The sequence shown here is derived from an EMBL/GenBank/DDBJ whole genome shotgun (WGS) entry which is preliminary data.</text>
</comment>
<keyword evidence="4" id="KW-1185">Reference proteome</keyword>
<name>A0AAW0LK65_QUESU</name>
<dbReference type="InterPro" id="IPR022742">
    <property type="entry name" value="Hydrolase_4"/>
</dbReference>
<dbReference type="PANTHER" id="PTHR11614">
    <property type="entry name" value="PHOSPHOLIPASE-RELATED"/>
    <property type="match status" value="1"/>
</dbReference>
<dbReference type="InterPro" id="IPR051044">
    <property type="entry name" value="MAG_DAG_Lipase"/>
</dbReference>
<feature type="transmembrane region" description="Helical" evidence="1">
    <location>
        <begin position="87"/>
        <end position="106"/>
    </location>
</feature>
<keyword evidence="1" id="KW-0812">Transmembrane</keyword>
<organism evidence="3 4">
    <name type="scientific">Quercus suber</name>
    <name type="common">Cork oak</name>
    <dbReference type="NCBI Taxonomy" id="58331"/>
    <lineage>
        <taxon>Eukaryota</taxon>
        <taxon>Viridiplantae</taxon>
        <taxon>Streptophyta</taxon>
        <taxon>Embryophyta</taxon>
        <taxon>Tracheophyta</taxon>
        <taxon>Spermatophyta</taxon>
        <taxon>Magnoliopsida</taxon>
        <taxon>eudicotyledons</taxon>
        <taxon>Gunneridae</taxon>
        <taxon>Pentapetalae</taxon>
        <taxon>rosids</taxon>
        <taxon>fabids</taxon>
        <taxon>Fagales</taxon>
        <taxon>Fagaceae</taxon>
        <taxon>Quercus</taxon>
    </lineage>
</organism>
<feature type="transmembrane region" description="Helical" evidence="1">
    <location>
        <begin position="261"/>
        <end position="280"/>
    </location>
</feature>
<sequence>MICCTRTPIVIPIETSIILVVVAKAKTPELHVRKRKLLEPPKCLCSSVLKTRKTTTQMAITTVDTHATTMLTSGASGRVRALFSVRVWRSLVMVMNALVILFLVLFRRRRRKDEEGGSQSQSQSQKKVMVPVKMVTWRKSGSVVVEQEVAVRRALAMRRVAQDDDDGLNEDVVRDYSLFLTPRGDTIFTRSWTPNNSYNIRFYDLLHEDTYCNPYRNFNNSVLKTRKTTTQMAITTVDTHATTMLTSGASGRVRALFSVRVWRSLVMVMNALVILFLVLFRRRRRKDEEGGSQSQSQSQKKVMVPVKMVTWRKSGSVVVEQEVAVRRALAMRRVAQDDDDGLNEDVVRDYSLFLTPRGDTIFTRSWTPNNSYNIRGLVLIMHGLNEHSGRYNDFAKQLNANGYKVYGMDWIGHGGSDGLHAYVHSLDDAVNDMKSFLEKILAENPGLPCFCFGHSTGAAIVLKAMLDPKVEARVVGAVLTSPAVGVQASHPIFVVLAPIFSFLLPRYQISAANKKGTPVSRDPEALIAKYSDPLVYTGSIRVRTGYEILRITSYLQQNLRKLRVPFFVLHGTADTVTDPEASQKLYAEASSTDKTIKLFDGFLHDLLFEPEREAIMKDIIEWLNCRV</sequence>
<dbReference type="Gene3D" id="3.40.50.1820">
    <property type="entry name" value="alpha/beta hydrolase"/>
    <property type="match status" value="1"/>
</dbReference>
<dbReference type="Proteomes" id="UP000237347">
    <property type="component" value="Unassembled WGS sequence"/>
</dbReference>
<gene>
    <name evidence="3" type="primary">CSE_12</name>
    <name evidence="3" type="ORF">CFP56_042503</name>
</gene>
<evidence type="ECO:0000313" key="4">
    <source>
        <dbReference type="Proteomes" id="UP000237347"/>
    </source>
</evidence>
<evidence type="ECO:0000259" key="2">
    <source>
        <dbReference type="Pfam" id="PF12146"/>
    </source>
</evidence>
<feature type="domain" description="Serine aminopeptidase S33" evidence="2">
    <location>
        <begin position="374"/>
        <end position="611"/>
    </location>
</feature>
<dbReference type="FunFam" id="3.40.50.1820:FF:000111">
    <property type="entry name" value="Alpha/beta-Hydrolases superfamily protein"/>
    <property type="match status" value="1"/>
</dbReference>
<dbReference type="AlphaFoldDB" id="A0AAW0LK65"/>
<dbReference type="Pfam" id="PF12146">
    <property type="entry name" value="Hydrolase_4"/>
    <property type="match status" value="1"/>
</dbReference>
<evidence type="ECO:0000256" key="1">
    <source>
        <dbReference type="SAM" id="Phobius"/>
    </source>
</evidence>
<dbReference type="EMBL" id="PKMF04000089">
    <property type="protein sequence ID" value="KAK7851306.1"/>
    <property type="molecule type" value="Genomic_DNA"/>
</dbReference>
<proteinExistence type="predicted"/>
<keyword evidence="1" id="KW-1133">Transmembrane helix</keyword>